<evidence type="ECO:0000256" key="2">
    <source>
        <dbReference type="ARBA" id="ARBA00004496"/>
    </source>
</evidence>
<evidence type="ECO:0000313" key="12">
    <source>
        <dbReference type="EMBL" id="STO97686.1"/>
    </source>
</evidence>
<comment type="pathway">
    <text evidence="3 11">Carbohydrate degradation; pentose phosphate pathway; D-glyceraldehyde 3-phosphate and beta-D-fructose 6-phosphate from D-ribose 5-phosphate and D-xylulose 5-phosphate (non-oxidative stage): step 2/3.</text>
</comment>
<dbReference type="Proteomes" id="UP000254841">
    <property type="component" value="Unassembled WGS sequence"/>
</dbReference>
<accession>A0A377J767</accession>
<comment type="function">
    <text evidence="1 11">Transaldolase is important for the balance of metabolites in the pentose-phosphate pathway.</text>
</comment>
<evidence type="ECO:0000256" key="10">
    <source>
        <dbReference type="ARBA" id="ARBA00048810"/>
    </source>
</evidence>
<protein>
    <recommendedName>
        <fullName evidence="5 11">Transaldolase</fullName>
        <ecNumber evidence="5 11">2.2.1.2</ecNumber>
    </recommendedName>
</protein>
<dbReference type="PIRSF" id="PIRSF036915">
    <property type="entry name" value="Trnald_Bac_Plnt"/>
    <property type="match status" value="1"/>
</dbReference>
<feature type="active site" description="Schiff-base intermediate with substrate" evidence="11">
    <location>
        <position position="134"/>
    </location>
</feature>
<evidence type="ECO:0000256" key="11">
    <source>
        <dbReference type="HAMAP-Rule" id="MF_00493"/>
    </source>
</evidence>
<dbReference type="Gene3D" id="3.20.20.70">
    <property type="entry name" value="Aldolase class I"/>
    <property type="match status" value="1"/>
</dbReference>
<gene>
    <name evidence="11 12" type="primary">tal</name>
    <name evidence="12" type="ORF">NCTC12410_01521</name>
</gene>
<dbReference type="SUPFAM" id="SSF51569">
    <property type="entry name" value="Aldolase"/>
    <property type="match status" value="1"/>
</dbReference>
<dbReference type="InterPro" id="IPR001585">
    <property type="entry name" value="TAL/FSA"/>
</dbReference>
<dbReference type="PANTHER" id="PTHR10683:SF31">
    <property type="entry name" value="TRANSALDOLASE"/>
    <property type="match status" value="1"/>
</dbReference>
<sequence>MKANVKDFSLWCDFIERGFLQQDFSAHIQEAHFVGATSNPSIFANAILHSSGYAAQLEQLRSTPNLCPKDIYEALAIEDIKLAAQALLGLYEADRDYGYISIEIDPTLSDDAKASIEEGRRLYESIGYENVMIKVPATQAGYEVMGALFREGINVNATLVFSEKQAAQCAKILDKNAKSNARAVISVFVSRFDSAITPAEPLQPELGILNAMVCYGAINELENPRIRPLFASTGAKLPGLAKDYYITNLIAPHSVNTAPLATIQAFLQAPSARVIPWLDRKEALRAISALDCNGSSLESLQAKLFTDGLNAFKQAFNAMLQSLA</sequence>
<dbReference type="HAMAP" id="MF_00493">
    <property type="entry name" value="Transaldolase_2"/>
    <property type="match status" value="1"/>
</dbReference>
<organism evidence="12 13">
    <name type="scientific">Helicobacter canis</name>
    <dbReference type="NCBI Taxonomy" id="29419"/>
    <lineage>
        <taxon>Bacteria</taxon>
        <taxon>Pseudomonadati</taxon>
        <taxon>Campylobacterota</taxon>
        <taxon>Epsilonproteobacteria</taxon>
        <taxon>Campylobacterales</taxon>
        <taxon>Helicobacteraceae</taxon>
        <taxon>Helicobacter</taxon>
    </lineage>
</organism>
<evidence type="ECO:0000256" key="8">
    <source>
        <dbReference type="ARBA" id="ARBA00023126"/>
    </source>
</evidence>
<dbReference type="PANTHER" id="PTHR10683">
    <property type="entry name" value="TRANSALDOLASE"/>
    <property type="match status" value="1"/>
</dbReference>
<dbReference type="NCBIfam" id="TIGR00876">
    <property type="entry name" value="tal_mycobact"/>
    <property type="match status" value="1"/>
</dbReference>
<evidence type="ECO:0000256" key="9">
    <source>
        <dbReference type="ARBA" id="ARBA00023270"/>
    </source>
</evidence>
<comment type="catalytic activity">
    <reaction evidence="10 11">
        <text>D-sedoheptulose 7-phosphate + D-glyceraldehyde 3-phosphate = D-erythrose 4-phosphate + beta-D-fructose 6-phosphate</text>
        <dbReference type="Rhea" id="RHEA:17053"/>
        <dbReference type="ChEBI" id="CHEBI:16897"/>
        <dbReference type="ChEBI" id="CHEBI:57483"/>
        <dbReference type="ChEBI" id="CHEBI:57634"/>
        <dbReference type="ChEBI" id="CHEBI:59776"/>
        <dbReference type="EC" id="2.2.1.2"/>
    </reaction>
</comment>
<dbReference type="UniPathway" id="UPA00115">
    <property type="reaction ID" value="UER00414"/>
</dbReference>
<dbReference type="Pfam" id="PF00923">
    <property type="entry name" value="TAL_FSA"/>
    <property type="match status" value="1"/>
</dbReference>
<name>A0A377J767_9HELI</name>
<keyword evidence="8 11" id="KW-0570">Pentose shunt</keyword>
<dbReference type="OrthoDB" id="9809101at2"/>
<dbReference type="GO" id="GO:0004801">
    <property type="term" value="F:transaldolase activity"/>
    <property type="evidence" value="ECO:0007669"/>
    <property type="project" value="UniProtKB-UniRule"/>
</dbReference>
<evidence type="ECO:0000256" key="3">
    <source>
        <dbReference type="ARBA" id="ARBA00004857"/>
    </source>
</evidence>
<evidence type="ECO:0000256" key="7">
    <source>
        <dbReference type="ARBA" id="ARBA00022679"/>
    </source>
</evidence>
<proteinExistence type="inferred from homology"/>
<evidence type="ECO:0000256" key="5">
    <source>
        <dbReference type="ARBA" id="ARBA00013151"/>
    </source>
</evidence>
<comment type="subcellular location">
    <subcellularLocation>
        <location evidence="2 11">Cytoplasm</location>
    </subcellularLocation>
</comment>
<dbReference type="InterPro" id="IPR013785">
    <property type="entry name" value="Aldolase_TIM"/>
</dbReference>
<dbReference type="EC" id="2.2.1.2" evidence="5 11"/>
<dbReference type="GO" id="GO:0005737">
    <property type="term" value="C:cytoplasm"/>
    <property type="evidence" value="ECO:0007669"/>
    <property type="project" value="UniProtKB-SubCell"/>
</dbReference>
<keyword evidence="7 11" id="KW-0808">Transferase</keyword>
<keyword evidence="9 11" id="KW-0704">Schiff base</keyword>
<dbReference type="GO" id="GO:0006098">
    <property type="term" value="P:pentose-phosphate shunt"/>
    <property type="evidence" value="ECO:0007669"/>
    <property type="project" value="UniProtKB-UniRule"/>
</dbReference>
<keyword evidence="6 11" id="KW-0963">Cytoplasm</keyword>
<dbReference type="PROSITE" id="PS01054">
    <property type="entry name" value="TRANSALDOLASE_1"/>
    <property type="match status" value="1"/>
</dbReference>
<dbReference type="InterPro" id="IPR004732">
    <property type="entry name" value="Transaldolase_2"/>
</dbReference>
<dbReference type="GO" id="GO:0005975">
    <property type="term" value="P:carbohydrate metabolic process"/>
    <property type="evidence" value="ECO:0007669"/>
    <property type="project" value="InterPro"/>
</dbReference>
<evidence type="ECO:0000256" key="6">
    <source>
        <dbReference type="ARBA" id="ARBA00022490"/>
    </source>
</evidence>
<dbReference type="InterPro" id="IPR018225">
    <property type="entry name" value="Transaldolase_AS"/>
</dbReference>
<dbReference type="AlphaFoldDB" id="A0A377J767"/>
<dbReference type="RefSeq" id="WP_115011907.1">
    <property type="nucleotide sequence ID" value="NZ_UGHV01000001.1"/>
</dbReference>
<evidence type="ECO:0000256" key="1">
    <source>
        <dbReference type="ARBA" id="ARBA00003518"/>
    </source>
</evidence>
<reference evidence="12 13" key="1">
    <citation type="submission" date="2018-06" db="EMBL/GenBank/DDBJ databases">
        <authorList>
            <consortium name="Pathogen Informatics"/>
            <person name="Doyle S."/>
        </authorList>
    </citation>
    <scope>NUCLEOTIDE SEQUENCE [LARGE SCALE GENOMIC DNA]</scope>
    <source>
        <strain evidence="12 13">NCTC12410</strain>
    </source>
</reference>
<dbReference type="NCBIfam" id="NF003026">
    <property type="entry name" value="PRK03903.1"/>
    <property type="match status" value="1"/>
</dbReference>
<evidence type="ECO:0000256" key="4">
    <source>
        <dbReference type="ARBA" id="ARBA00008426"/>
    </source>
</evidence>
<dbReference type="EMBL" id="UGHV01000001">
    <property type="protein sequence ID" value="STO97686.1"/>
    <property type="molecule type" value="Genomic_DNA"/>
</dbReference>
<evidence type="ECO:0000313" key="13">
    <source>
        <dbReference type="Proteomes" id="UP000254841"/>
    </source>
</evidence>
<comment type="similarity">
    <text evidence="4 11">Belongs to the transaldolase family. Type 2 subfamily.</text>
</comment>